<dbReference type="GO" id="GO:0004799">
    <property type="term" value="F:thymidylate synthase activity"/>
    <property type="evidence" value="ECO:0007669"/>
    <property type="project" value="TreeGrafter"/>
</dbReference>
<dbReference type="Pfam" id="PF02511">
    <property type="entry name" value="Thy1"/>
    <property type="match status" value="2"/>
</dbReference>
<dbReference type="EMBL" id="CP012850">
    <property type="protein sequence ID" value="ALI34843.1"/>
    <property type="molecule type" value="Genomic_DNA"/>
</dbReference>
<sequence length="564" mass="66045">MSKKLNQENFNNDERKKLESHFSNSDSNIFVIITPRQVDRGALMSRYSRTDKTMRRIFIDEFLPNPNRGLEFYNRVLLEYGDESVAELGTAQCALEWVSNISAQKIEDHRIGLSFLEKSSRYVAFDKKINGVYKYFRDKKIMSSIYADKYIQSCDLAFETYSKNILPMQQYLKEKIPIDNLIFNDSETKTDTLFNNLKSSMDIDNAKKIYNSSIKAKALDILRNLLPSSTLTNLAITGNGRAFEYLLFNMNSSELGEMKNLGDLLYKELEKYIEPFIKRSKDRHSISYCKYLDNTEKSISRILDKDLYQKHDEISVNDISLDTFINIKSFIGVKLLYHVPNIEAEIKLVASILHEYGRGLSMSFLLDLVTTFSEEKRHEIIRAYSHFRENRRHRPGRAFEVIDYSFELVTNYGMFRDLHRHRLLTMSRQLLSTKYGFDIPEEISELGIEKDYSDCMYYSADTYKLISSTMPAEAQYAVTFAYRYPYFIKMNLREACHMIELRTTPQGHPDYRNACQKMYSLIKHVNPVISEGIKFVDMNSYDLERFKSEKNTVLKKSKINVPDY</sequence>
<dbReference type="PROSITE" id="PS51331">
    <property type="entry name" value="THYX"/>
    <property type="match status" value="2"/>
</dbReference>
<dbReference type="PANTHER" id="PTHR34934:SF1">
    <property type="entry name" value="FLAVIN-DEPENDENT THYMIDYLATE SYNTHASE"/>
    <property type="match status" value="1"/>
</dbReference>
<dbReference type="GO" id="GO:0050797">
    <property type="term" value="F:thymidylate synthase (FAD) activity"/>
    <property type="evidence" value="ECO:0007669"/>
    <property type="project" value="InterPro"/>
</dbReference>
<dbReference type="KEGG" id="taa:NMY3_00634"/>
<dbReference type="RefSeq" id="WP_196817429.1">
    <property type="nucleotide sequence ID" value="NZ_CP012850.1"/>
</dbReference>
<dbReference type="GeneID" id="60420788"/>
<proteinExistence type="predicted"/>
<evidence type="ECO:0000313" key="2">
    <source>
        <dbReference type="Proteomes" id="UP000058925"/>
    </source>
</evidence>
<protein>
    <submittedName>
        <fullName evidence="1">FAD-dependent thymidylate synthase</fullName>
    </submittedName>
</protein>
<accession>A0A654LWZ0</accession>
<keyword evidence="2" id="KW-1185">Reference proteome</keyword>
<dbReference type="CDD" id="cd20175">
    <property type="entry name" value="ThyX"/>
    <property type="match status" value="1"/>
</dbReference>
<evidence type="ECO:0000313" key="1">
    <source>
        <dbReference type="EMBL" id="ALI34843.1"/>
    </source>
</evidence>
<dbReference type="AlphaFoldDB" id="A0A654LWZ0"/>
<dbReference type="OrthoDB" id="8310at2157"/>
<gene>
    <name evidence="1" type="ORF">NMY3_00634</name>
</gene>
<dbReference type="InterPro" id="IPR003669">
    <property type="entry name" value="Thymidylate_synthase_ThyX"/>
</dbReference>
<dbReference type="GO" id="GO:0006231">
    <property type="term" value="P:dTMP biosynthetic process"/>
    <property type="evidence" value="ECO:0007669"/>
    <property type="project" value="InterPro"/>
</dbReference>
<organism evidence="1 2">
    <name type="scientific">Candidatus Nitrosocosmicus oleophilus</name>
    <dbReference type="NCBI Taxonomy" id="1353260"/>
    <lineage>
        <taxon>Archaea</taxon>
        <taxon>Nitrososphaerota</taxon>
        <taxon>Nitrososphaeria</taxon>
        <taxon>Nitrososphaerales</taxon>
        <taxon>Nitrososphaeraceae</taxon>
        <taxon>Candidatus Nitrosocosmicus</taxon>
    </lineage>
</organism>
<dbReference type="PANTHER" id="PTHR34934">
    <property type="entry name" value="FLAVIN-DEPENDENT THYMIDYLATE SYNTHASE"/>
    <property type="match status" value="1"/>
</dbReference>
<dbReference type="SUPFAM" id="SSF69796">
    <property type="entry name" value="Thymidylate synthase-complementing protein Thy1"/>
    <property type="match status" value="2"/>
</dbReference>
<reference evidence="2" key="1">
    <citation type="submission" date="2015-10" db="EMBL/GenBank/DDBJ databases">
        <title>Niche specialization of a soil ammonia-oxidizing archaeon, Candidatus Nitrosocosmicus oleophilus.</title>
        <authorList>
            <person name="Jung M.-Y."/>
            <person name="Rhee S.-K."/>
        </authorList>
    </citation>
    <scope>NUCLEOTIDE SEQUENCE [LARGE SCALE GENOMIC DNA]</scope>
    <source>
        <strain evidence="2">MY3</strain>
    </source>
</reference>
<dbReference type="GO" id="GO:0070402">
    <property type="term" value="F:NADPH binding"/>
    <property type="evidence" value="ECO:0007669"/>
    <property type="project" value="TreeGrafter"/>
</dbReference>
<dbReference type="Proteomes" id="UP000058925">
    <property type="component" value="Chromosome"/>
</dbReference>
<name>A0A654LWZ0_9ARCH</name>
<dbReference type="InterPro" id="IPR036098">
    <property type="entry name" value="Thymidylate_synthase_ThyX_sf"/>
</dbReference>
<dbReference type="Gene3D" id="3.30.1360.170">
    <property type="match status" value="2"/>
</dbReference>
<dbReference type="GO" id="GO:0050660">
    <property type="term" value="F:flavin adenine dinucleotide binding"/>
    <property type="evidence" value="ECO:0007669"/>
    <property type="project" value="InterPro"/>
</dbReference>